<dbReference type="InterPro" id="IPR001647">
    <property type="entry name" value="HTH_TetR"/>
</dbReference>
<dbReference type="PROSITE" id="PS50977">
    <property type="entry name" value="HTH_TETR_2"/>
    <property type="match status" value="1"/>
</dbReference>
<reference evidence="4 5" key="1">
    <citation type="submission" date="2021-05" db="EMBL/GenBank/DDBJ databases">
        <title>Complete genome of Nocardioides aquaticus KCTC 9944T isolated from meromictic and hypersaline Ekho Lake, Antarctica.</title>
        <authorList>
            <person name="Hwang K."/>
            <person name="Kim K.M."/>
            <person name="Choe H."/>
        </authorList>
    </citation>
    <scope>NUCLEOTIDE SEQUENCE [LARGE SCALE GENOMIC DNA]</scope>
    <source>
        <strain evidence="4 5">KCTC 9944</strain>
    </source>
</reference>
<evidence type="ECO:0000313" key="5">
    <source>
        <dbReference type="Proteomes" id="UP000679307"/>
    </source>
</evidence>
<evidence type="ECO:0000313" key="4">
    <source>
        <dbReference type="EMBL" id="QVT81590.1"/>
    </source>
</evidence>
<dbReference type="Pfam" id="PF00440">
    <property type="entry name" value="TetR_N"/>
    <property type="match status" value="1"/>
</dbReference>
<accession>A0ABX8EP06</accession>
<feature type="domain" description="HTH tetR-type" evidence="3">
    <location>
        <begin position="15"/>
        <end position="75"/>
    </location>
</feature>
<dbReference type="Proteomes" id="UP000679307">
    <property type="component" value="Chromosome"/>
</dbReference>
<dbReference type="PANTHER" id="PTHR30055:SF146">
    <property type="entry name" value="HTH-TYPE TRANSCRIPTIONAL DUAL REGULATOR CECR"/>
    <property type="match status" value="1"/>
</dbReference>
<proteinExistence type="predicted"/>
<keyword evidence="5" id="KW-1185">Reference proteome</keyword>
<dbReference type="PANTHER" id="PTHR30055">
    <property type="entry name" value="HTH-TYPE TRANSCRIPTIONAL REGULATOR RUTR"/>
    <property type="match status" value="1"/>
</dbReference>
<dbReference type="EMBL" id="CP075371">
    <property type="protein sequence ID" value="QVT81590.1"/>
    <property type="molecule type" value="Genomic_DNA"/>
</dbReference>
<gene>
    <name evidence="4" type="primary">ethR_4</name>
    <name evidence="4" type="ORF">ENKNEFLB_04000</name>
</gene>
<dbReference type="InterPro" id="IPR050109">
    <property type="entry name" value="HTH-type_TetR-like_transc_reg"/>
</dbReference>
<name>A0ABX8EP06_9ACTN</name>
<dbReference type="RefSeq" id="WP_246535687.1">
    <property type="nucleotide sequence ID" value="NZ_BAAAHS010000103.1"/>
</dbReference>
<feature type="DNA-binding region" description="H-T-H motif" evidence="2">
    <location>
        <begin position="38"/>
        <end position="57"/>
    </location>
</feature>
<evidence type="ECO:0000256" key="1">
    <source>
        <dbReference type="ARBA" id="ARBA00023125"/>
    </source>
</evidence>
<protein>
    <submittedName>
        <fullName evidence="4">HTH-type transcriptional regulator EthR</fullName>
    </submittedName>
</protein>
<sequence>MTSQDAAPVPRMSAEDRRALVLDAATHAFALAGYHGTSTDAVAKHAGVSQPYVVRIFGTKLALFLEVFERAMQRIDRAFAEVIDAQPFDPDSEADWERLGLAYAALMADRDLLMVMMHGFAAGGIEEIAERSRACMGAVFATLRDAGGSDERIRDFVAQGMLMNVLLSMRAPEHLDEEGAGRAVAPFTVCAFGDALTFVTAPGAE</sequence>
<organism evidence="4 5">
    <name type="scientific">Nocardioides aquaticus</name>
    <dbReference type="NCBI Taxonomy" id="160826"/>
    <lineage>
        <taxon>Bacteria</taxon>
        <taxon>Bacillati</taxon>
        <taxon>Actinomycetota</taxon>
        <taxon>Actinomycetes</taxon>
        <taxon>Propionibacteriales</taxon>
        <taxon>Nocardioidaceae</taxon>
        <taxon>Nocardioides</taxon>
    </lineage>
</organism>
<keyword evidence="1 2" id="KW-0238">DNA-binding</keyword>
<evidence type="ECO:0000259" key="3">
    <source>
        <dbReference type="PROSITE" id="PS50977"/>
    </source>
</evidence>
<evidence type="ECO:0000256" key="2">
    <source>
        <dbReference type="PROSITE-ProRule" id="PRU00335"/>
    </source>
</evidence>